<feature type="compositionally biased region" description="Acidic residues" evidence="4">
    <location>
        <begin position="610"/>
        <end position="627"/>
    </location>
</feature>
<feature type="region of interest" description="Disordered" evidence="4">
    <location>
        <begin position="1"/>
        <end position="347"/>
    </location>
</feature>
<evidence type="ECO:0000256" key="1">
    <source>
        <dbReference type="ARBA" id="ARBA00004604"/>
    </source>
</evidence>
<keyword evidence="6" id="KW-1185">Reference proteome</keyword>
<feature type="region of interest" description="Disordered" evidence="4">
    <location>
        <begin position="689"/>
        <end position="913"/>
    </location>
</feature>
<feature type="compositionally biased region" description="Acidic residues" evidence="4">
    <location>
        <begin position="885"/>
        <end position="902"/>
    </location>
</feature>
<evidence type="ECO:0000256" key="4">
    <source>
        <dbReference type="SAM" id="MobiDB-lite"/>
    </source>
</evidence>
<dbReference type="InParanoid" id="S8EEG0"/>
<keyword evidence="2" id="KW-0597">Phosphoprotein</keyword>
<proteinExistence type="predicted"/>
<feature type="compositionally biased region" description="Basic residues" evidence="4">
    <location>
        <begin position="9"/>
        <end position="18"/>
    </location>
</feature>
<dbReference type="AlphaFoldDB" id="S8EEG0"/>
<dbReference type="PANTHER" id="PTHR14150">
    <property type="entry name" value="U3 SMALL NUCLEOLAR RNA-ASSOCIATED PROTEIN 14"/>
    <property type="match status" value="1"/>
</dbReference>
<organism evidence="5 6">
    <name type="scientific">Fomitopsis schrenkii</name>
    <name type="common">Brown rot fungus</name>
    <dbReference type="NCBI Taxonomy" id="2126942"/>
    <lineage>
        <taxon>Eukaryota</taxon>
        <taxon>Fungi</taxon>
        <taxon>Dikarya</taxon>
        <taxon>Basidiomycota</taxon>
        <taxon>Agaricomycotina</taxon>
        <taxon>Agaricomycetes</taxon>
        <taxon>Polyporales</taxon>
        <taxon>Fomitopsis</taxon>
    </lineage>
</organism>
<evidence type="ECO:0000256" key="3">
    <source>
        <dbReference type="ARBA" id="ARBA00023242"/>
    </source>
</evidence>
<evidence type="ECO:0000313" key="5">
    <source>
        <dbReference type="EMBL" id="EPT03402.1"/>
    </source>
</evidence>
<evidence type="ECO:0008006" key="7">
    <source>
        <dbReference type="Google" id="ProtNLM"/>
    </source>
</evidence>
<dbReference type="HOGENOM" id="CLU_003783_0_0_1"/>
<gene>
    <name evidence="5" type="ORF">FOMPIDRAFT_155681</name>
</gene>
<accession>S8EEG0</accession>
<reference evidence="5 6" key="1">
    <citation type="journal article" date="2012" name="Science">
        <title>The Paleozoic origin of enzymatic lignin decomposition reconstructed from 31 fungal genomes.</title>
        <authorList>
            <person name="Floudas D."/>
            <person name="Binder M."/>
            <person name="Riley R."/>
            <person name="Barry K."/>
            <person name="Blanchette R.A."/>
            <person name="Henrissat B."/>
            <person name="Martinez A.T."/>
            <person name="Otillar R."/>
            <person name="Spatafora J.W."/>
            <person name="Yadav J.S."/>
            <person name="Aerts A."/>
            <person name="Benoit I."/>
            <person name="Boyd A."/>
            <person name="Carlson A."/>
            <person name="Copeland A."/>
            <person name="Coutinho P.M."/>
            <person name="de Vries R.P."/>
            <person name="Ferreira P."/>
            <person name="Findley K."/>
            <person name="Foster B."/>
            <person name="Gaskell J."/>
            <person name="Glotzer D."/>
            <person name="Gorecki P."/>
            <person name="Heitman J."/>
            <person name="Hesse C."/>
            <person name="Hori C."/>
            <person name="Igarashi K."/>
            <person name="Jurgens J.A."/>
            <person name="Kallen N."/>
            <person name="Kersten P."/>
            <person name="Kohler A."/>
            <person name="Kuees U."/>
            <person name="Kumar T.K.A."/>
            <person name="Kuo A."/>
            <person name="LaButti K."/>
            <person name="Larrondo L.F."/>
            <person name="Lindquist E."/>
            <person name="Ling A."/>
            <person name="Lombard V."/>
            <person name="Lucas S."/>
            <person name="Lundell T."/>
            <person name="Martin R."/>
            <person name="McLaughlin D.J."/>
            <person name="Morgenstern I."/>
            <person name="Morin E."/>
            <person name="Murat C."/>
            <person name="Nagy L.G."/>
            <person name="Nolan M."/>
            <person name="Ohm R.A."/>
            <person name="Patyshakuliyeva A."/>
            <person name="Rokas A."/>
            <person name="Ruiz-Duenas F.J."/>
            <person name="Sabat G."/>
            <person name="Salamov A."/>
            <person name="Samejima M."/>
            <person name="Schmutz J."/>
            <person name="Slot J.C."/>
            <person name="St John F."/>
            <person name="Stenlid J."/>
            <person name="Sun H."/>
            <person name="Sun S."/>
            <person name="Syed K."/>
            <person name="Tsang A."/>
            <person name="Wiebenga A."/>
            <person name="Young D."/>
            <person name="Pisabarro A."/>
            <person name="Eastwood D.C."/>
            <person name="Martin F."/>
            <person name="Cullen D."/>
            <person name="Grigoriev I.V."/>
            <person name="Hibbett D.S."/>
        </authorList>
    </citation>
    <scope>NUCLEOTIDE SEQUENCE</scope>
    <source>
        <strain evidence="6">FP-58527</strain>
    </source>
</reference>
<dbReference type="Pfam" id="PF04615">
    <property type="entry name" value="Utp14"/>
    <property type="match status" value="1"/>
</dbReference>
<dbReference type="STRING" id="743788.S8EEG0"/>
<feature type="compositionally biased region" description="Basic and acidic residues" evidence="4">
    <location>
        <begin position="62"/>
        <end position="75"/>
    </location>
</feature>
<dbReference type="PANTHER" id="PTHR14150:SF12">
    <property type="entry name" value="U3 SMALL NUCLEOLAR RNA-ASSOCIATED PROTEIN 14 HOMOLOG A"/>
    <property type="match status" value="1"/>
</dbReference>
<feature type="compositionally biased region" description="Acidic residues" evidence="4">
    <location>
        <begin position="188"/>
        <end position="203"/>
    </location>
</feature>
<feature type="compositionally biased region" description="Basic and acidic residues" evidence="4">
    <location>
        <begin position="211"/>
        <end position="247"/>
    </location>
</feature>
<feature type="compositionally biased region" description="Polar residues" evidence="4">
    <location>
        <begin position="846"/>
        <end position="859"/>
    </location>
</feature>
<feature type="compositionally biased region" description="Basic and acidic residues" evidence="4">
    <location>
        <begin position="793"/>
        <end position="806"/>
    </location>
</feature>
<feature type="compositionally biased region" description="Basic and acidic residues" evidence="4">
    <location>
        <begin position="548"/>
        <end position="562"/>
    </location>
</feature>
<evidence type="ECO:0000256" key="2">
    <source>
        <dbReference type="ARBA" id="ARBA00022553"/>
    </source>
</evidence>
<dbReference type="GO" id="GO:0032040">
    <property type="term" value="C:small-subunit processome"/>
    <property type="evidence" value="ECO:0007669"/>
    <property type="project" value="InterPro"/>
</dbReference>
<evidence type="ECO:0000313" key="6">
    <source>
        <dbReference type="Proteomes" id="UP000015241"/>
    </source>
</evidence>
<dbReference type="EMBL" id="KE504130">
    <property type="protein sequence ID" value="EPT03402.1"/>
    <property type="molecule type" value="Genomic_DNA"/>
</dbReference>
<feature type="compositionally biased region" description="Polar residues" evidence="4">
    <location>
        <begin position="743"/>
        <end position="753"/>
    </location>
</feature>
<protein>
    <recommendedName>
        <fullName evidence="7">Utp14-domain-containing protein</fullName>
    </recommendedName>
</protein>
<dbReference type="Proteomes" id="UP000015241">
    <property type="component" value="Unassembled WGS sequence"/>
</dbReference>
<feature type="compositionally biased region" description="Acidic residues" evidence="4">
    <location>
        <begin position="696"/>
        <end position="710"/>
    </location>
</feature>
<dbReference type="OrthoDB" id="277439at2759"/>
<feature type="compositionally biased region" description="Acidic residues" evidence="4">
    <location>
        <begin position="99"/>
        <end position="125"/>
    </location>
</feature>
<feature type="compositionally biased region" description="Acidic residues" evidence="4">
    <location>
        <begin position="248"/>
        <end position="290"/>
    </location>
</feature>
<feature type="compositionally biased region" description="Basic residues" evidence="4">
    <location>
        <begin position="135"/>
        <end position="148"/>
    </location>
</feature>
<dbReference type="eggNOG" id="KOG2172">
    <property type="taxonomic scope" value="Eukaryota"/>
</dbReference>
<name>S8EEG0_FOMSC</name>
<keyword evidence="3" id="KW-0539">Nucleus</keyword>
<dbReference type="InterPro" id="IPR006709">
    <property type="entry name" value="SSU_processome_Utp14"/>
</dbReference>
<feature type="region of interest" description="Disordered" evidence="4">
    <location>
        <begin position="524"/>
        <end position="658"/>
    </location>
</feature>
<sequence length="1066" mass="117403">MARTQKLQKPAKKVHAPSRKAASNALGYAKRQAAKGKRPSKADIDNVYEYQPEKVRRGKIKLQYEREELMGARGDESDEDDEGGAGHLKKGAKPRLIGEGEDDEQIGSDDDEDIDSDEAFDESDEERFAGFGFSQKKKSKTKPNKKSTARTSRDVRFAEVDLNEDDDEAGPSLAQGEVGEASGSDNEQGSDSDEEEEEGDPTEFIDVLDVLDGRGEPEGGDDGRQGTENSPRHEASAETENATRVDQYEDEEMQEPDDEEEEDDDEEEDEEEAEEPDEEQIFASEDEDVGDVSALENLERFVTNLDAGQKRKSPEPEAGGAAPKAKKRRLLPEQTEAGEENEFAAHIGDKLRIDDLLAPLVGQSSNLQSLKKSAKILTSQSGPSKTLAAPLPQRTAERLDREAAYEQTKEEVDKWKATMQRIKEAEHLSFPLQAEPAGKTSSLELAAKFKPTTELESAVDRLLKSAKMRDEDITQTESLKMNHLSVEEVKARRAELAKMRELMFRAEAKAKRVAKIKSKTYRRLKKKERAKLAKQLGEGESDEDDEEARLKRETERARERATLRHKNTGKWAQAMKARGELDVDQRKEIAEMLDRGEKLRKKIQGKGSDEESDEKSDDDDDDEEDGDYAAQRVKASAFEELAGLDDGSADTPAEDGTKGKSIFEMKFMKDAMAKQQHRVNEEIDDFVKEMGGQPLDPDDEGQDIAVEEGEQTYGASVQRVGGRVSYRPGPPGVDSLRPAGSLASDTSSVTLKSTDFPGPSQPTSPASARIMSPLSQRPVTLPPAEASNPWLARTEDADRPVQKKQEVAVGKNSASAEKSKNKLRKRKQKREEEKEKAKEDAAVDISMSNVMTLGSSSATSAGPSKQKAPPASKPAKPSGVRPTADDADSDSNSEVDEQEELLADPKGKGKANGVKAFQQRDLVARAFAGDNVVQEFAEAKRREMQEDAPQAIDTTLAGWGAWGGQGTRKAPPKPHLIKKVAGVDPTARADYGKAHVIISEKRDKKAAKYTVKDLPFPYTSRAQFERSIDAPLGIEWNTRVGFQRATLPRVVTKPGQIIAPLEKQHA</sequence>
<dbReference type="FunCoup" id="S8EEG0">
    <property type="interactions" value="430"/>
</dbReference>
<feature type="compositionally biased region" description="Basic and acidic residues" evidence="4">
    <location>
        <begin position="577"/>
        <end position="597"/>
    </location>
</feature>
<feature type="compositionally biased region" description="Low complexity" evidence="4">
    <location>
        <begin position="860"/>
        <end position="879"/>
    </location>
</feature>
<dbReference type="GO" id="GO:0006364">
    <property type="term" value="P:rRNA processing"/>
    <property type="evidence" value="ECO:0007669"/>
    <property type="project" value="InterPro"/>
</dbReference>
<feature type="compositionally biased region" description="Basic and acidic residues" evidence="4">
    <location>
        <begin position="829"/>
        <end position="841"/>
    </location>
</feature>
<comment type="subcellular location">
    <subcellularLocation>
        <location evidence="1">Nucleus</location>
        <location evidence="1">Nucleolus</location>
    </subcellularLocation>
</comment>